<keyword evidence="5" id="KW-1185">Reference proteome</keyword>
<evidence type="ECO:0000256" key="1">
    <source>
        <dbReference type="ARBA" id="ARBA00023242"/>
    </source>
</evidence>
<dbReference type="Pfam" id="PF23112">
    <property type="entry name" value="PUB62-63_C"/>
    <property type="match status" value="1"/>
</dbReference>
<feature type="region of interest" description="Disordered" evidence="2">
    <location>
        <begin position="530"/>
        <end position="590"/>
    </location>
</feature>
<feature type="region of interest" description="Disordered" evidence="2">
    <location>
        <begin position="994"/>
        <end position="1015"/>
    </location>
</feature>
<dbReference type="SUPFAM" id="SSF57850">
    <property type="entry name" value="RING/U-box"/>
    <property type="match status" value="1"/>
</dbReference>
<feature type="region of interest" description="Disordered" evidence="2">
    <location>
        <begin position="471"/>
        <end position="518"/>
    </location>
</feature>
<feature type="region of interest" description="Disordered" evidence="2">
    <location>
        <begin position="1092"/>
        <end position="1116"/>
    </location>
</feature>
<feature type="region of interest" description="Disordered" evidence="2">
    <location>
        <begin position="273"/>
        <end position="302"/>
    </location>
</feature>
<evidence type="ECO:0000256" key="2">
    <source>
        <dbReference type="SAM" id="MobiDB-lite"/>
    </source>
</evidence>
<feature type="compositionally biased region" description="Low complexity" evidence="2">
    <location>
        <begin position="15"/>
        <end position="29"/>
    </location>
</feature>
<feature type="compositionally biased region" description="Basic and acidic residues" evidence="2">
    <location>
        <begin position="569"/>
        <end position="583"/>
    </location>
</feature>
<protein>
    <submittedName>
        <fullName evidence="4">RING/U-box superfamily protein</fullName>
    </submittedName>
</protein>
<organism evidence="4 5">
    <name type="scientific">Klebsormidium nitens</name>
    <name type="common">Green alga</name>
    <name type="synonym">Ulothrix nitens</name>
    <dbReference type="NCBI Taxonomy" id="105231"/>
    <lineage>
        <taxon>Eukaryota</taxon>
        <taxon>Viridiplantae</taxon>
        <taxon>Streptophyta</taxon>
        <taxon>Klebsormidiophyceae</taxon>
        <taxon>Klebsormidiales</taxon>
        <taxon>Klebsormidiaceae</taxon>
        <taxon>Klebsormidium</taxon>
    </lineage>
</organism>
<feature type="region of interest" description="Disordered" evidence="2">
    <location>
        <begin position="1128"/>
        <end position="1153"/>
    </location>
</feature>
<feature type="region of interest" description="Disordered" evidence="2">
    <location>
        <begin position="324"/>
        <end position="359"/>
    </location>
</feature>
<dbReference type="PANTHER" id="PTHR33644:SF3">
    <property type="entry name" value="RING_U-BOX SUPERFAMILY PROTEIN"/>
    <property type="match status" value="1"/>
</dbReference>
<sequence length="1312" mass="139527">MEGPRTPLASSVGMQSAQSQLQPLPSFQPGRSAATVVVPGVPSPSKQPQGSNKQGAISPRSILQQGPEMPQMLGPQSGTLQQGVEFPHIVPPYKSIVQQGPETPLNVPPQMVNNPLRAALSDRTGGTLLLDAVTSDCGHTFGGASLQRVLAVGTCGACGVPIDPGRLIPNLAVRAAAAAFQAEESLGLKRGRDGDPARGTLPFIREPEQKAYVFPYKLHDRVRVKGNKRTPPHFVGKEAVIVHEGLNGWYTVRLKESGEETRLQYRSLEALSDEKKQRGSEKGADGSLKKTVGAEKTPEGKEVSLEVRKEGVVTAKEGNAAAVGNGEEKGAVEEGSRKRIRTEGEEAVQERGGAQTGGQVSLGLVGNQGETAVGNPGLGVNQGGLRAAAKREGAEKSQGTGLGSSNRSIVESARSLEGQESLAGVEPVVRNGAAEVPPEASKPPPVSFAVTSVSLQGASVQVAAEVLRIRGGAPSAESPRGSPSPQPWGSAGRDFSPPLWNPGQVSPTGTRTRTERRPVVNLGFLARVSADISDDERSVGPSSGRGDEERKFEGRWDETNAGGSDVGLDEERGFGGNAERADAKSTPQKLLSVPERDRCVKSNGRGWRCKLRKAPGYQYCEHHQRNWDGHEKQWKKAFPSPEGSDPLPPQGGRVKVAGAGGIKRPKEGRRPKAKVKGAKLKKQAVFLAGKGMDAYGLGATGLLVHKKTKNLAAKRLERALKDARGAAGSIIGQLYTSARKPALSFQMDDDDYDSDEYDLPPAKRAKLPLHELDPHFLSQKRIEKAQKYKTLVANKEYIEDDRGNLKVLEVMGGAEPSEEELLAQVERVCPELDLESLCSVDITAAVAAVAATGREEAEILLGRLLMRHSTKELALVQEVIDQEKRIVLAKLEALNRRDAAKAQWKKRPFLGFGEGGPPKKKRSVNLVKTGRVPRLFSTLFPSEFGDLEEVGEVEGEEIGITGGVKDLGLEPADEFAAQRTGSDGHALGKEADEVKETVSGRGLQGEDGAAELGEGEKLAGVEERVKETGIRTGARGAESADERLEAGKAEGVVGERVSHRSGVRDTGPTLPALVRGSVEDELREGIAIGVAPENWGYGSASPKNSEGRSSPRFGGGSRLRVNLAVCHNRPQGQHGSGSESSGGPEDCARRGQRAAFEDVVRQGVKKVMGKGLQGGGSPRNREGAQQAAMRAESIDAVPNYSSLEVENVSGKGEPIPQQVEKNEDNRSFGLSPNLKGFSGPSRSYSNSLYDSVDASAAHLFSSVGASPREHKLGQHRDAVGEFDLGLDLLNELDNFDPVRSGLADETDDSESE</sequence>
<reference evidence="4 5" key="1">
    <citation type="journal article" date="2014" name="Nat. Commun.">
        <title>Klebsormidium flaccidum genome reveals primary factors for plant terrestrial adaptation.</title>
        <authorList>
            <person name="Hori K."/>
            <person name="Maruyama F."/>
            <person name="Fujisawa T."/>
            <person name="Togashi T."/>
            <person name="Yamamoto N."/>
            <person name="Seo M."/>
            <person name="Sato S."/>
            <person name="Yamada T."/>
            <person name="Mori H."/>
            <person name="Tajima N."/>
            <person name="Moriyama T."/>
            <person name="Ikeuchi M."/>
            <person name="Watanabe M."/>
            <person name="Wada H."/>
            <person name="Kobayashi K."/>
            <person name="Saito M."/>
            <person name="Masuda T."/>
            <person name="Sasaki-Sekimoto Y."/>
            <person name="Mashiguchi K."/>
            <person name="Awai K."/>
            <person name="Shimojima M."/>
            <person name="Masuda S."/>
            <person name="Iwai M."/>
            <person name="Nobusawa T."/>
            <person name="Narise T."/>
            <person name="Kondo S."/>
            <person name="Saito H."/>
            <person name="Sato R."/>
            <person name="Murakawa M."/>
            <person name="Ihara Y."/>
            <person name="Oshima-Yamada Y."/>
            <person name="Ohtaka K."/>
            <person name="Satoh M."/>
            <person name="Sonobe K."/>
            <person name="Ishii M."/>
            <person name="Ohtani R."/>
            <person name="Kanamori-Sato M."/>
            <person name="Honoki R."/>
            <person name="Miyazaki D."/>
            <person name="Mochizuki H."/>
            <person name="Umetsu J."/>
            <person name="Higashi K."/>
            <person name="Shibata D."/>
            <person name="Kamiya Y."/>
            <person name="Sato N."/>
            <person name="Nakamura Y."/>
            <person name="Tabata S."/>
            <person name="Ida S."/>
            <person name="Kurokawa K."/>
            <person name="Ohta H."/>
        </authorList>
    </citation>
    <scope>NUCLEOTIDE SEQUENCE [LARGE SCALE GENOMIC DNA]</scope>
    <source>
        <strain evidence="4 5">NIES-2285</strain>
    </source>
</reference>
<proteinExistence type="predicted"/>
<dbReference type="PROSITE" id="PS51667">
    <property type="entry name" value="WRC"/>
    <property type="match status" value="1"/>
</dbReference>
<name>A0A1Y1I221_KLENI</name>
<dbReference type="OMA" id="ENLCSIE"/>
<feature type="compositionally biased region" description="Polar residues" evidence="2">
    <location>
        <begin position="397"/>
        <end position="409"/>
    </location>
</feature>
<feature type="compositionally biased region" description="Basic and acidic residues" evidence="2">
    <location>
        <begin position="326"/>
        <end position="344"/>
    </location>
</feature>
<dbReference type="EMBL" id="DF237142">
    <property type="protein sequence ID" value="GAQ84523.1"/>
    <property type="molecule type" value="Genomic_DNA"/>
</dbReference>
<dbReference type="OrthoDB" id="667871at2759"/>
<feature type="compositionally biased region" description="Polar residues" evidence="2">
    <location>
        <begin position="44"/>
        <end position="55"/>
    </location>
</feature>
<gene>
    <name evidence="4" type="ORF">KFL_001930020</name>
</gene>
<feature type="compositionally biased region" description="Basic and acidic residues" evidence="2">
    <location>
        <begin position="545"/>
        <end position="558"/>
    </location>
</feature>
<dbReference type="InterPro" id="IPR014977">
    <property type="entry name" value="WRC_dom"/>
</dbReference>
<dbReference type="Proteomes" id="UP000054558">
    <property type="component" value="Unassembled WGS sequence"/>
</dbReference>
<evidence type="ECO:0000259" key="3">
    <source>
        <dbReference type="PROSITE" id="PS51667"/>
    </source>
</evidence>
<feature type="region of interest" description="Disordered" evidence="2">
    <location>
        <begin position="1"/>
        <end position="57"/>
    </location>
</feature>
<keyword evidence="1" id="KW-0539">Nucleus</keyword>
<evidence type="ECO:0000313" key="4">
    <source>
        <dbReference type="EMBL" id="GAQ84523.1"/>
    </source>
</evidence>
<dbReference type="PANTHER" id="PTHR33644">
    <property type="entry name" value="U-BOX DOMAIN-CONTAINING PROTEIN 62-RELATED"/>
    <property type="match status" value="1"/>
</dbReference>
<dbReference type="InterPro" id="IPR057649">
    <property type="entry name" value="PUB62-63_C"/>
</dbReference>
<feature type="domain" description="WRC" evidence="3">
    <location>
        <begin position="593"/>
        <end position="643"/>
    </location>
</feature>
<accession>A0A1Y1I221</accession>
<feature type="region of interest" description="Disordered" evidence="2">
    <location>
        <begin position="388"/>
        <end position="424"/>
    </location>
</feature>
<evidence type="ECO:0000313" key="5">
    <source>
        <dbReference type="Proteomes" id="UP000054558"/>
    </source>
</evidence>
<feature type="region of interest" description="Disordered" evidence="2">
    <location>
        <begin position="1207"/>
        <end position="1247"/>
    </location>
</feature>